<dbReference type="PANTHER" id="PTHR43273">
    <property type="entry name" value="ANAEROBIC SULFATASE-MATURATING ENZYME HOMOLOG ASLB-RELATED"/>
    <property type="match status" value="1"/>
</dbReference>
<evidence type="ECO:0000313" key="8">
    <source>
        <dbReference type="EMBL" id="NMG46432.1"/>
    </source>
</evidence>
<dbReference type="InterPro" id="IPR013785">
    <property type="entry name" value="Aldolase_TIM"/>
</dbReference>
<dbReference type="PANTHER" id="PTHR43273:SF3">
    <property type="entry name" value="ANAEROBIC SULFATASE-MATURATING ENZYME HOMOLOG ASLB-RELATED"/>
    <property type="match status" value="1"/>
</dbReference>
<protein>
    <submittedName>
        <fullName evidence="8">Peptide-modifying radical SAM enzyme CbpB</fullName>
    </submittedName>
</protein>
<dbReference type="EMBL" id="WTVN01000075">
    <property type="protein sequence ID" value="NMG46432.1"/>
    <property type="molecule type" value="Genomic_DNA"/>
</dbReference>
<dbReference type="InterPro" id="IPR026423">
    <property type="entry name" value="rSAM_cobopep"/>
</dbReference>
<keyword evidence="3" id="KW-0479">Metal-binding</keyword>
<dbReference type="InterPro" id="IPR023885">
    <property type="entry name" value="4Fe4S-binding_SPASM_dom"/>
</dbReference>
<evidence type="ECO:0000256" key="2">
    <source>
        <dbReference type="ARBA" id="ARBA00022691"/>
    </source>
</evidence>
<comment type="caution">
    <text evidence="8">The sequence shown here is derived from an EMBL/GenBank/DDBJ whole genome shotgun (WGS) entry which is preliminary data.</text>
</comment>
<name>A0ABX1Q6C3_9RHOO</name>
<dbReference type="InterPro" id="IPR023867">
    <property type="entry name" value="Sulphatase_maturase_rSAM"/>
</dbReference>
<dbReference type="Gene3D" id="3.20.20.70">
    <property type="entry name" value="Aldolase class I"/>
    <property type="match status" value="1"/>
</dbReference>
<evidence type="ECO:0000256" key="1">
    <source>
        <dbReference type="ARBA" id="ARBA00001966"/>
    </source>
</evidence>
<comment type="similarity">
    <text evidence="6">Belongs to the radical SAM superfamily. Anaerobic sulfatase-maturating enzyme family.</text>
</comment>
<proteinExistence type="inferred from homology"/>
<keyword evidence="2" id="KW-0949">S-adenosyl-L-methionine</keyword>
<feature type="domain" description="Radical SAM core" evidence="7">
    <location>
        <begin position="78"/>
        <end position="304"/>
    </location>
</feature>
<dbReference type="InterPro" id="IPR007197">
    <property type="entry name" value="rSAM"/>
</dbReference>
<dbReference type="SFLD" id="SFLDG01384">
    <property type="entry name" value="thioether_bond_formation_requi"/>
    <property type="match status" value="1"/>
</dbReference>
<dbReference type="PROSITE" id="PS51918">
    <property type="entry name" value="RADICAL_SAM"/>
    <property type="match status" value="1"/>
</dbReference>
<evidence type="ECO:0000256" key="4">
    <source>
        <dbReference type="ARBA" id="ARBA00023004"/>
    </source>
</evidence>
<dbReference type="NCBIfam" id="TIGR04085">
    <property type="entry name" value="rSAM_more_4Fe4S"/>
    <property type="match status" value="1"/>
</dbReference>
<evidence type="ECO:0000256" key="3">
    <source>
        <dbReference type="ARBA" id="ARBA00022723"/>
    </source>
</evidence>
<dbReference type="SFLD" id="SFLDG01386">
    <property type="entry name" value="main_SPASM_domain-containing"/>
    <property type="match status" value="1"/>
</dbReference>
<dbReference type="SFLD" id="SFLDG01067">
    <property type="entry name" value="SPASM/twitch_domain_containing"/>
    <property type="match status" value="1"/>
</dbReference>
<dbReference type="CDD" id="cd01335">
    <property type="entry name" value="Radical_SAM"/>
    <property type="match status" value="1"/>
</dbReference>
<dbReference type="NCBIfam" id="TIGR04163">
    <property type="entry name" value="rSAM_cobopep"/>
    <property type="match status" value="1"/>
</dbReference>
<dbReference type="Pfam" id="PF04055">
    <property type="entry name" value="Radical_SAM"/>
    <property type="match status" value="1"/>
</dbReference>
<evidence type="ECO:0000259" key="7">
    <source>
        <dbReference type="PROSITE" id="PS51918"/>
    </source>
</evidence>
<keyword evidence="5" id="KW-0411">Iron-sulfur</keyword>
<comment type="cofactor">
    <cofactor evidence="1">
        <name>[4Fe-4S] cluster</name>
        <dbReference type="ChEBI" id="CHEBI:49883"/>
    </cofactor>
</comment>
<gene>
    <name evidence="8" type="primary">cbpB</name>
    <name evidence="8" type="ORF">GPA22_22220</name>
</gene>
<dbReference type="Proteomes" id="UP000623795">
    <property type="component" value="Unassembled WGS sequence"/>
</dbReference>
<organism evidence="8 9">
    <name type="scientific">Aromatoleum toluvorans</name>
    <dbReference type="NCBI Taxonomy" id="92002"/>
    <lineage>
        <taxon>Bacteria</taxon>
        <taxon>Pseudomonadati</taxon>
        <taxon>Pseudomonadota</taxon>
        <taxon>Betaproteobacteria</taxon>
        <taxon>Rhodocyclales</taxon>
        <taxon>Rhodocyclaceae</taxon>
        <taxon>Aromatoleum</taxon>
    </lineage>
</organism>
<evidence type="ECO:0000313" key="9">
    <source>
        <dbReference type="Proteomes" id="UP000623795"/>
    </source>
</evidence>
<accession>A0ABX1Q6C3</accession>
<dbReference type="InterPro" id="IPR058240">
    <property type="entry name" value="rSAM_sf"/>
</dbReference>
<evidence type="ECO:0000256" key="5">
    <source>
        <dbReference type="ARBA" id="ARBA00023014"/>
    </source>
</evidence>
<dbReference type="SUPFAM" id="SSF102114">
    <property type="entry name" value="Radical SAM enzymes"/>
    <property type="match status" value="1"/>
</dbReference>
<reference evidence="8 9" key="1">
    <citation type="submission" date="2019-12" db="EMBL/GenBank/DDBJ databases">
        <title>Comparative genomics gives insights into the taxonomy of the Azoarcus-Aromatoleum group and reveals separate origins of nif in the plant-associated Azoarcus and non-plant-associated Aromatoleum sub-groups.</title>
        <authorList>
            <person name="Lafos M."/>
            <person name="Maluk M."/>
            <person name="Batista M."/>
            <person name="Junghare M."/>
            <person name="Carmona M."/>
            <person name="Faoro H."/>
            <person name="Cruz L.M."/>
            <person name="Battistoni F."/>
            <person name="De Souza E."/>
            <person name="Pedrosa F."/>
            <person name="Chen W.-M."/>
            <person name="Poole P.S."/>
            <person name="Dixon R.A."/>
            <person name="James E.K."/>
        </authorList>
    </citation>
    <scope>NUCLEOTIDE SEQUENCE [LARGE SCALE GENOMIC DNA]</scope>
    <source>
        <strain evidence="8 9">Td21</strain>
    </source>
</reference>
<keyword evidence="4" id="KW-0408">Iron</keyword>
<evidence type="ECO:0000256" key="6">
    <source>
        <dbReference type="ARBA" id="ARBA00023601"/>
    </source>
</evidence>
<keyword evidence="9" id="KW-1185">Reference proteome</keyword>
<dbReference type="SFLD" id="SFLDS00029">
    <property type="entry name" value="Radical_SAM"/>
    <property type="match status" value="1"/>
</dbReference>
<dbReference type="Pfam" id="PF13186">
    <property type="entry name" value="SPASM"/>
    <property type="match status" value="1"/>
</dbReference>
<sequence length="466" mass="51076">MSGAPSTGRYANLGTGASLIPFDIGHDDYVALSDPDSAFWALVRKDKLADTLTDSALMSNYQAKAKDFARELHALRFELKPSAVYVNPTERCNLNCTYCYIPEGMRRGGQHMDADRLVEALGRLRSYFSTVLPDGRKPRVIFHGAEPLMNRAALFAAIDAFRDDYVFGVQTNATLLDDEAIGFLADRQVSIGLSLDGPLAETTDATRLTFGGKSVHDKVLRAMEALRGYSAWSVIATCTEKNLDQLVPLVELFHAREVPTCMLNAVRCTLPGARTVRPDDAALARAFIAAVERTHALYRETGRKMVVANFANILLAILAPTARRLMCDISPCGGGRAFFALAPDGGLFPCSEFIGLDAFRGGNLFTDRIEDVLESEAFRKVTGRNVDRIDPCKGCAIRHFCGSPCPAEAHEMNGGMDRVGAFCGFYEEQTRYAFRLIADGKANDFLWDGWDAEEGGVESSFDFVLP</sequence>